<reference evidence="2" key="1">
    <citation type="journal article" date="2021" name="Proc. Natl. Acad. Sci. U.S.A.">
        <title>A Catalog of Tens of Thousands of Viruses from Human Metagenomes Reveals Hidden Associations with Chronic Diseases.</title>
        <authorList>
            <person name="Tisza M.J."/>
            <person name="Buck C.B."/>
        </authorList>
    </citation>
    <scope>NUCLEOTIDE SEQUENCE</scope>
    <source>
        <strain evidence="2">CtHAs12</strain>
    </source>
</reference>
<dbReference type="EMBL" id="BK032599">
    <property type="protein sequence ID" value="DAF50666.1"/>
    <property type="molecule type" value="Genomic_DNA"/>
</dbReference>
<organism evidence="2">
    <name type="scientific">Siphoviridae sp. ctHAs12</name>
    <dbReference type="NCBI Taxonomy" id="2827826"/>
    <lineage>
        <taxon>Viruses</taxon>
        <taxon>Duplodnaviria</taxon>
        <taxon>Heunggongvirae</taxon>
        <taxon>Uroviricota</taxon>
        <taxon>Caudoviricetes</taxon>
    </lineage>
</organism>
<protein>
    <submittedName>
        <fullName evidence="2">Uncharacterized protein</fullName>
    </submittedName>
</protein>
<sequence length="162" mass="18455">MKEIMLDFGAILSDLFHALRSGAKKVLIALAVLTALLTALVLYLMTPHTEIRSLTGFRCYFVPRCEVNYQSYHRDNDLYNMGIYKLNGQDAARFVYWAQENGWSPMPLSDEALTSGMLNEETCPEAAEIKQVTQGFWKQPNGMALFVFDSQTATLYIRKMPR</sequence>
<keyword evidence="1" id="KW-0812">Transmembrane</keyword>
<evidence type="ECO:0000256" key="1">
    <source>
        <dbReference type="SAM" id="Phobius"/>
    </source>
</evidence>
<feature type="transmembrane region" description="Helical" evidence="1">
    <location>
        <begin position="26"/>
        <end position="45"/>
    </location>
</feature>
<accession>A0A8S5SJD7</accession>
<keyword evidence="1" id="KW-0472">Membrane</keyword>
<evidence type="ECO:0000313" key="2">
    <source>
        <dbReference type="EMBL" id="DAF50666.1"/>
    </source>
</evidence>
<keyword evidence="1" id="KW-1133">Transmembrane helix</keyword>
<proteinExistence type="predicted"/>
<name>A0A8S5SJD7_9CAUD</name>